<protein>
    <recommendedName>
        <fullName evidence="2">C2H2-type domain-containing protein</fullName>
    </recommendedName>
</protein>
<name>A0ABR0BCU8_PURLI</name>
<evidence type="ECO:0000256" key="1">
    <source>
        <dbReference type="SAM" id="MobiDB-lite"/>
    </source>
</evidence>
<keyword evidence="4" id="KW-1185">Reference proteome</keyword>
<feature type="compositionally biased region" description="Basic and acidic residues" evidence="1">
    <location>
        <begin position="536"/>
        <end position="547"/>
    </location>
</feature>
<dbReference type="InterPro" id="IPR013087">
    <property type="entry name" value="Znf_C2H2_type"/>
</dbReference>
<feature type="compositionally biased region" description="Polar residues" evidence="1">
    <location>
        <begin position="130"/>
        <end position="140"/>
    </location>
</feature>
<evidence type="ECO:0000313" key="3">
    <source>
        <dbReference type="EMBL" id="KAK4067361.1"/>
    </source>
</evidence>
<dbReference type="PROSITE" id="PS00028">
    <property type="entry name" value="ZINC_FINGER_C2H2_1"/>
    <property type="match status" value="1"/>
</dbReference>
<dbReference type="EMBL" id="JAWRVI010000341">
    <property type="protein sequence ID" value="KAK4067361.1"/>
    <property type="molecule type" value="Genomic_DNA"/>
</dbReference>
<sequence length="694" mass="75048">MLALALAGTTLQHVTKAIMAFIPLPRLVSTDSIHSLHEDPFTSSSRVLGASIPSCHSTALGTASRTPTTYGGGLRTLSNLSGRLRDLAQIDNRTSATGDAFPGPRHCPTSAKTLRKEAREATDNPPPSVHASSRQANSSGRRGRRLWRTNACGQSSHRRDDLIQAPAGSASSRISRPGEQESNDGTTWRSPEDQKRSRNTAHKVATPDESQPADTNYNERMVAFPAPVCSCSCWISSGRMTHLSISVTCAAYHDILGLVTVEWARTVDPSDERSSDTPALFPVARPSKALVTSISLDGCNEMAKSSWRAVVECGHVGLLPTKCLPPRPNRSLWLRKVRVAYHKKILVTFGARAWDGVLSMPPYASFGCHHQPGGPRAIIGIPARTLAVWASASALAAAGDGPVLQPPGEGCRSNDGGCPGQLEGLGARFLLERNAAYLKPSAAASPAQSVVFKYRGKPTCDDQHSLLRRVRARKNDGNEHSSPNCLAQNMAKRNGPSGASALHGCAMANPERFCCLSPFCTADPFELLTELEHHYQKEHKDEPRHGSEAATPTEIEAPDGASTPDVNQPGKEFGCDYDRCFAEYTRKDPLLGHLRKNHGEKITKSRQSRLMEVGQGSTTFSRYLVVASLTSPERRQSGKSDRIRQMQGTDVRRLSVKLVRDLGRAALADDEVTVCLLEARQEWGGLGTNVSNNA</sequence>
<dbReference type="Proteomes" id="UP001287286">
    <property type="component" value="Unassembled WGS sequence"/>
</dbReference>
<evidence type="ECO:0000259" key="2">
    <source>
        <dbReference type="PROSITE" id="PS00028"/>
    </source>
</evidence>
<feature type="region of interest" description="Disordered" evidence="1">
    <location>
        <begin position="94"/>
        <end position="214"/>
    </location>
</feature>
<feature type="domain" description="C2H2-type" evidence="2">
    <location>
        <begin position="575"/>
        <end position="598"/>
    </location>
</feature>
<feature type="region of interest" description="Disordered" evidence="1">
    <location>
        <begin position="473"/>
        <end position="492"/>
    </location>
</feature>
<proteinExistence type="predicted"/>
<feature type="region of interest" description="Disordered" evidence="1">
    <location>
        <begin position="536"/>
        <end position="568"/>
    </location>
</feature>
<accession>A0ABR0BCU8</accession>
<evidence type="ECO:0000313" key="4">
    <source>
        <dbReference type="Proteomes" id="UP001287286"/>
    </source>
</evidence>
<reference evidence="3 4" key="1">
    <citation type="journal article" date="2024" name="Microbiol. Resour. Announc.">
        <title>Genome annotations for the ascomycete fungi Trichoderma harzianum, Trichoderma aggressivum, and Purpureocillium lilacinum.</title>
        <authorList>
            <person name="Beijen E.P.W."/>
            <person name="Ohm R.A."/>
        </authorList>
    </citation>
    <scope>NUCLEOTIDE SEQUENCE [LARGE SCALE GENOMIC DNA]</scope>
    <source>
        <strain evidence="3 4">CBS 150709</strain>
    </source>
</reference>
<gene>
    <name evidence="3" type="ORF">Purlil1_13880</name>
</gene>
<comment type="caution">
    <text evidence="3">The sequence shown here is derived from an EMBL/GenBank/DDBJ whole genome shotgun (WGS) entry which is preliminary data.</text>
</comment>
<organism evidence="3 4">
    <name type="scientific">Purpureocillium lilacinum</name>
    <name type="common">Paecilomyces lilacinus</name>
    <dbReference type="NCBI Taxonomy" id="33203"/>
    <lineage>
        <taxon>Eukaryota</taxon>
        <taxon>Fungi</taxon>
        <taxon>Dikarya</taxon>
        <taxon>Ascomycota</taxon>
        <taxon>Pezizomycotina</taxon>
        <taxon>Sordariomycetes</taxon>
        <taxon>Hypocreomycetidae</taxon>
        <taxon>Hypocreales</taxon>
        <taxon>Ophiocordycipitaceae</taxon>
        <taxon>Purpureocillium</taxon>
    </lineage>
</organism>